<keyword evidence="3" id="KW-0472">Membrane</keyword>
<keyword evidence="2" id="KW-1133">Transmembrane helix</keyword>
<dbReference type="PROSITE" id="PS50850">
    <property type="entry name" value="MFS"/>
    <property type="match status" value="1"/>
</dbReference>
<dbReference type="CDD" id="cd17324">
    <property type="entry name" value="MFS_NepI_like"/>
    <property type="match status" value="1"/>
</dbReference>
<dbReference type="InterPro" id="IPR020846">
    <property type="entry name" value="MFS_dom"/>
</dbReference>
<evidence type="ECO:0000313" key="5">
    <source>
        <dbReference type="Proteomes" id="UP000502533"/>
    </source>
</evidence>
<dbReference type="InterPro" id="IPR036259">
    <property type="entry name" value="MFS_trans_sf"/>
</dbReference>
<gene>
    <name evidence="4" type="ORF">GWK63_06970</name>
</gene>
<accession>A0A181CA48</accession>
<dbReference type="Proteomes" id="UP000502533">
    <property type="component" value="Chromosome"/>
</dbReference>
<dbReference type="EMBL" id="CP050139">
    <property type="protein sequence ID" value="QIP35239.1"/>
    <property type="molecule type" value="Genomic_DNA"/>
</dbReference>
<proteinExistence type="predicted"/>
<dbReference type="SUPFAM" id="SSF103473">
    <property type="entry name" value="MFS general substrate transporter"/>
    <property type="match status" value="1"/>
</dbReference>
<sequence length="407" mass="42748">MNTPTGDAAPHPPQSGTVIGHGLIMVFAAACGLIVANLYYAQPLTGPIGASLGLAPRWAGIIVTVTQTGYCLGLLLIVPLGDLLENRGLVVWMTRLVAVALLGVALSTRPAPFLAGMWLVGLLSVAVQVLVTFVTHLTPPAIRGRVVGTVMSGLMLGIMLARPVASLVAQVASWRAIFALSALSMLVLARVLNQVLPRHQGTGTQGYGQLLASMAHLFATTRPLQRRAFYHACMFATFSLFWTVTPLLLSGPRFGLSQGEIAVFALVGVAGAVAAPLAGRVADRGWIWSATLAAMALTALAFTLTWFVAPRFFVIALGLEGIVIDFGVTTNLVLGQRVIFSLSAAYRARLNALYMAIFFLGGAIGSAMGGWAYAAGGWNRACALGIFLPTLALVACLTERLGKRQAP</sequence>
<dbReference type="PANTHER" id="PTHR42910">
    <property type="entry name" value="TRANSPORTER SCO4007-RELATED"/>
    <property type="match status" value="1"/>
</dbReference>
<evidence type="ECO:0000256" key="3">
    <source>
        <dbReference type="ARBA" id="ARBA00023136"/>
    </source>
</evidence>
<dbReference type="Pfam" id="PF07690">
    <property type="entry name" value="MFS_1"/>
    <property type="match status" value="1"/>
</dbReference>
<organism evidence="4 5">
    <name type="scientific">Komagataeibacter rhaeticus</name>
    <dbReference type="NCBI Taxonomy" id="215221"/>
    <lineage>
        <taxon>Bacteria</taxon>
        <taxon>Pseudomonadati</taxon>
        <taxon>Pseudomonadota</taxon>
        <taxon>Alphaproteobacteria</taxon>
        <taxon>Acetobacterales</taxon>
        <taxon>Acetobacteraceae</taxon>
        <taxon>Komagataeibacter</taxon>
    </lineage>
</organism>
<keyword evidence="1" id="KW-0812">Transmembrane</keyword>
<dbReference type="KEGG" id="kre:GWK63_06970"/>
<evidence type="ECO:0000256" key="1">
    <source>
        <dbReference type="ARBA" id="ARBA00022692"/>
    </source>
</evidence>
<dbReference type="PANTHER" id="PTHR42910:SF1">
    <property type="entry name" value="MAJOR FACILITATOR SUPERFAMILY (MFS) PROFILE DOMAIN-CONTAINING PROTEIN"/>
    <property type="match status" value="1"/>
</dbReference>
<dbReference type="AlphaFoldDB" id="A0A181CA48"/>
<dbReference type="GeneID" id="85021890"/>
<name>A0A181CA48_9PROT</name>
<evidence type="ECO:0000313" key="4">
    <source>
        <dbReference type="EMBL" id="QIP35239.1"/>
    </source>
</evidence>
<evidence type="ECO:0000256" key="2">
    <source>
        <dbReference type="ARBA" id="ARBA00022989"/>
    </source>
</evidence>
<dbReference type="Gene3D" id="1.20.1250.20">
    <property type="entry name" value="MFS general substrate transporter like domains"/>
    <property type="match status" value="1"/>
</dbReference>
<reference evidence="4 5" key="1">
    <citation type="submission" date="2020-03" db="EMBL/GenBank/DDBJ databases">
        <title>Isolation of cellulose-producing strains, genome characterization and application of the synthesized cellulose films as an economical and sustainable material for piezoelectric sensor construction.</title>
        <authorList>
            <person name="Mangayil R.K."/>
        </authorList>
    </citation>
    <scope>NUCLEOTIDE SEQUENCE [LARGE SCALE GENOMIC DNA]</scope>
    <source>
        <strain evidence="4 5">ENS 9a1a</strain>
    </source>
</reference>
<dbReference type="InterPro" id="IPR011701">
    <property type="entry name" value="MFS"/>
</dbReference>
<dbReference type="RefSeq" id="WP_007398319.1">
    <property type="nucleotide sequence ID" value="NZ_CALMTF010000081.1"/>
</dbReference>
<keyword evidence="5" id="KW-1185">Reference proteome</keyword>
<protein>
    <submittedName>
        <fullName evidence="4">MFS transporter</fullName>
    </submittedName>
</protein>
<dbReference type="GO" id="GO:0022857">
    <property type="term" value="F:transmembrane transporter activity"/>
    <property type="evidence" value="ECO:0007669"/>
    <property type="project" value="InterPro"/>
</dbReference>